<dbReference type="GO" id="GO:0016798">
    <property type="term" value="F:hydrolase activity, acting on glycosyl bonds"/>
    <property type="evidence" value="ECO:0007669"/>
    <property type="project" value="UniProtKB-KW"/>
</dbReference>
<dbReference type="Gene3D" id="1.10.530.10">
    <property type="match status" value="1"/>
</dbReference>
<keyword evidence="2" id="KW-0812">Transmembrane</keyword>
<evidence type="ECO:0000259" key="3">
    <source>
        <dbReference type="Pfam" id="PF01464"/>
    </source>
</evidence>
<dbReference type="SUPFAM" id="SSF53955">
    <property type="entry name" value="Lysozyme-like"/>
    <property type="match status" value="1"/>
</dbReference>
<keyword evidence="2" id="KW-0472">Membrane</keyword>
<keyword evidence="4" id="KW-0378">Hydrolase</keyword>
<dbReference type="CDD" id="cd16896">
    <property type="entry name" value="LT_Slt70-like"/>
    <property type="match status" value="1"/>
</dbReference>
<dbReference type="Proteomes" id="UP001224418">
    <property type="component" value="Unassembled WGS sequence"/>
</dbReference>
<keyword evidence="2" id="KW-1133">Transmembrane helix</keyword>
<name>A0ABU0JQ30_HATLI</name>
<evidence type="ECO:0000256" key="2">
    <source>
        <dbReference type="SAM" id="Phobius"/>
    </source>
</evidence>
<evidence type="ECO:0000256" key="1">
    <source>
        <dbReference type="ARBA" id="ARBA00007734"/>
    </source>
</evidence>
<proteinExistence type="inferred from homology"/>
<dbReference type="PROSITE" id="PS00922">
    <property type="entry name" value="TRANSGLYCOSYLASE"/>
    <property type="match status" value="1"/>
</dbReference>
<organism evidence="4 5">
    <name type="scientific">Hathewaya limosa</name>
    <name type="common">Clostridium limosum</name>
    <dbReference type="NCBI Taxonomy" id="1536"/>
    <lineage>
        <taxon>Bacteria</taxon>
        <taxon>Bacillati</taxon>
        <taxon>Bacillota</taxon>
        <taxon>Clostridia</taxon>
        <taxon>Eubacteriales</taxon>
        <taxon>Clostridiaceae</taxon>
        <taxon>Hathewaya</taxon>
    </lineage>
</organism>
<keyword evidence="4" id="KW-0326">Glycosidase</keyword>
<dbReference type="RefSeq" id="WP_111941590.1">
    <property type="nucleotide sequence ID" value="NZ_BAAACJ010000012.1"/>
</dbReference>
<reference evidence="4 5" key="1">
    <citation type="submission" date="2023-07" db="EMBL/GenBank/DDBJ databases">
        <title>Genomic Encyclopedia of Type Strains, Phase IV (KMG-IV): sequencing the most valuable type-strain genomes for metagenomic binning, comparative biology and taxonomic classification.</title>
        <authorList>
            <person name="Goeker M."/>
        </authorList>
    </citation>
    <scope>NUCLEOTIDE SEQUENCE [LARGE SCALE GENOMIC DNA]</scope>
    <source>
        <strain evidence="4 5">DSM 1400</strain>
    </source>
</reference>
<dbReference type="Pfam" id="PF01464">
    <property type="entry name" value="SLT"/>
    <property type="match status" value="1"/>
</dbReference>
<gene>
    <name evidence="4" type="ORF">QOZ93_000936</name>
</gene>
<dbReference type="InterPro" id="IPR008258">
    <property type="entry name" value="Transglycosylase_SLT_dom_1"/>
</dbReference>
<accession>A0ABU0JQ30</accession>
<dbReference type="InterPro" id="IPR000189">
    <property type="entry name" value="Transglyc_AS"/>
</dbReference>
<keyword evidence="5" id="KW-1185">Reference proteome</keyword>
<dbReference type="EMBL" id="JAUSWN010000006">
    <property type="protein sequence ID" value="MDQ0479196.1"/>
    <property type="molecule type" value="Genomic_DNA"/>
</dbReference>
<evidence type="ECO:0000313" key="5">
    <source>
        <dbReference type="Proteomes" id="UP001224418"/>
    </source>
</evidence>
<dbReference type="EC" id="3.2.1.-" evidence="4"/>
<feature type="domain" description="Transglycosylase SLT" evidence="3">
    <location>
        <begin position="40"/>
        <end position="153"/>
    </location>
</feature>
<dbReference type="PANTHER" id="PTHR37423">
    <property type="entry name" value="SOLUBLE LYTIC MUREIN TRANSGLYCOSYLASE-RELATED"/>
    <property type="match status" value="1"/>
</dbReference>
<sequence>MKKKIIAVFLLIIILIAGSLYINRKQIKRKMYPITYSQTVIDSAKQYNLDPYLVFGVIKTESAFNPDARSHQDAIGLMQITMPTGKWIAEKMKMTNFEEKDLYDPQTNIKMGCWYLNNLKEEFNQDTTLTLAAYNGGRGNVNKWLKNKKYSKDGKKLESIPYKETDEYVKKVQVTAEMYRKLYDLNKVNK</sequence>
<evidence type="ECO:0000313" key="4">
    <source>
        <dbReference type="EMBL" id="MDQ0479196.1"/>
    </source>
</evidence>
<protein>
    <submittedName>
        <fullName evidence="4">Soluble lytic murein transglycosylase</fullName>
        <ecNumber evidence="4">3.2.1.-</ecNumber>
    </submittedName>
</protein>
<comment type="caution">
    <text evidence="4">The sequence shown here is derived from an EMBL/GenBank/DDBJ whole genome shotgun (WGS) entry which is preliminary data.</text>
</comment>
<comment type="similarity">
    <text evidence="1">Belongs to the transglycosylase Slt family.</text>
</comment>
<dbReference type="InterPro" id="IPR023346">
    <property type="entry name" value="Lysozyme-like_dom_sf"/>
</dbReference>
<feature type="transmembrane region" description="Helical" evidence="2">
    <location>
        <begin position="6"/>
        <end position="23"/>
    </location>
</feature>
<dbReference type="PANTHER" id="PTHR37423:SF2">
    <property type="entry name" value="MEMBRANE-BOUND LYTIC MUREIN TRANSGLYCOSYLASE C"/>
    <property type="match status" value="1"/>
</dbReference>